<proteinExistence type="inferred from homology"/>
<dbReference type="PANTHER" id="PTHR46197:SF3">
    <property type="entry name" value="AB HYDROLASE-1 DOMAIN-CONTAINING PROTEIN"/>
    <property type="match status" value="1"/>
</dbReference>
<reference evidence="5" key="2">
    <citation type="journal article" date="2008" name="Genome Biol.">
        <title>Improved genome assembly and evidence-based global gene model set for the chordate Ciona intestinalis: new insight into intron and operon populations.</title>
        <authorList>
            <person name="Satou Y."/>
            <person name="Mineta K."/>
            <person name="Ogasawara M."/>
            <person name="Sasakura Y."/>
            <person name="Shoguchi E."/>
            <person name="Ueno K."/>
            <person name="Yamada L."/>
            <person name="Matsumoto J."/>
            <person name="Wasserscheid J."/>
            <person name="Dewar K."/>
            <person name="Wiley G.B."/>
            <person name="Macmil S.L."/>
            <person name="Roe B.A."/>
            <person name="Zeller R.W."/>
            <person name="Hastings K.E."/>
            <person name="Lemaire P."/>
            <person name="Lindquist E."/>
            <person name="Endo T."/>
            <person name="Hotta K."/>
            <person name="Inaba K."/>
        </authorList>
    </citation>
    <scope>NUCLEOTIDE SEQUENCE [LARGE SCALE GENOMIC DNA]</scope>
    <source>
        <strain evidence="5">wild type</strain>
    </source>
</reference>
<reference evidence="6" key="1">
    <citation type="journal article" date="2002" name="Science">
        <title>The draft genome of Ciona intestinalis: insights into chordate and vertebrate origins.</title>
        <authorList>
            <person name="Dehal P."/>
            <person name="Satou Y."/>
            <person name="Campbell R.K."/>
            <person name="Chapman J."/>
            <person name="Degnan B."/>
            <person name="De Tomaso A."/>
            <person name="Davidson B."/>
            <person name="Di Gregorio A."/>
            <person name="Gelpke M."/>
            <person name="Goodstein D.M."/>
            <person name="Harafuji N."/>
            <person name="Hastings K.E."/>
            <person name="Ho I."/>
            <person name="Hotta K."/>
            <person name="Huang W."/>
            <person name="Kawashima T."/>
            <person name="Lemaire P."/>
            <person name="Martinez D."/>
            <person name="Meinertzhagen I.A."/>
            <person name="Necula S."/>
            <person name="Nonaka M."/>
            <person name="Putnam N."/>
            <person name="Rash S."/>
            <person name="Saiga H."/>
            <person name="Satake M."/>
            <person name="Terry A."/>
            <person name="Yamada L."/>
            <person name="Wang H.G."/>
            <person name="Awazu S."/>
            <person name="Azumi K."/>
            <person name="Boore J."/>
            <person name="Branno M."/>
            <person name="Chin-Bow S."/>
            <person name="DeSantis R."/>
            <person name="Doyle S."/>
            <person name="Francino P."/>
            <person name="Keys D.N."/>
            <person name="Haga S."/>
            <person name="Hayashi H."/>
            <person name="Hino K."/>
            <person name="Imai K.S."/>
            <person name="Inaba K."/>
            <person name="Kano S."/>
            <person name="Kobayashi K."/>
            <person name="Kobayashi M."/>
            <person name="Lee B.I."/>
            <person name="Makabe K.W."/>
            <person name="Manohar C."/>
            <person name="Matassi G."/>
            <person name="Medina M."/>
            <person name="Mochizuki Y."/>
            <person name="Mount S."/>
            <person name="Morishita T."/>
            <person name="Miura S."/>
            <person name="Nakayama A."/>
            <person name="Nishizaka S."/>
            <person name="Nomoto H."/>
            <person name="Ohta F."/>
            <person name="Oishi K."/>
            <person name="Rigoutsos I."/>
            <person name="Sano M."/>
            <person name="Sasaki A."/>
            <person name="Sasakura Y."/>
            <person name="Shoguchi E."/>
            <person name="Shin-i T."/>
            <person name="Spagnuolo A."/>
            <person name="Stainier D."/>
            <person name="Suzuki M.M."/>
            <person name="Tassy O."/>
            <person name="Takatori N."/>
            <person name="Tokuoka M."/>
            <person name="Yagi K."/>
            <person name="Yoshizaki F."/>
            <person name="Wada S."/>
            <person name="Zhang C."/>
            <person name="Hyatt P.D."/>
            <person name="Larimer F."/>
            <person name="Detter C."/>
            <person name="Doggett N."/>
            <person name="Glavina T."/>
            <person name="Hawkins T."/>
            <person name="Richardson P."/>
            <person name="Lucas S."/>
            <person name="Kohara Y."/>
            <person name="Levine M."/>
            <person name="Satoh N."/>
            <person name="Rokhsar D.S."/>
        </authorList>
    </citation>
    <scope>NUCLEOTIDE SEQUENCE [LARGE SCALE GENOMIC DNA]</scope>
</reference>
<reference evidence="5" key="4">
    <citation type="submission" date="2025-09" db="UniProtKB">
        <authorList>
            <consortium name="Ensembl"/>
        </authorList>
    </citation>
    <scope>IDENTIFICATION</scope>
</reference>
<dbReference type="AlphaFoldDB" id="H2XZ52"/>
<evidence type="ECO:0000256" key="3">
    <source>
        <dbReference type="ARBA" id="ARBA00037942"/>
    </source>
</evidence>
<feature type="domain" description="AB hydrolase-1" evidence="4">
    <location>
        <begin position="33"/>
        <end position="98"/>
    </location>
</feature>
<evidence type="ECO:0000256" key="1">
    <source>
        <dbReference type="ARBA" id="ARBA00004496"/>
    </source>
</evidence>
<evidence type="ECO:0000256" key="2">
    <source>
        <dbReference type="ARBA" id="ARBA00022490"/>
    </source>
</evidence>
<protein>
    <recommendedName>
        <fullName evidence="4">AB hydrolase-1 domain-containing protein</fullName>
    </recommendedName>
</protein>
<comment type="subcellular location">
    <subcellularLocation>
        <location evidence="1">Cytoplasm</location>
    </subcellularLocation>
</comment>
<dbReference type="HOGENOM" id="CLU_020336_28_0_1"/>
<keyword evidence="2" id="KW-0963">Cytoplasm</keyword>
<dbReference type="ESTHER" id="cioin-f6x584">
    <property type="family name" value="CIB-CCG1-interacting-factor-B"/>
</dbReference>
<comment type="similarity">
    <text evidence="3">Belongs to the AB hydrolase superfamily. ABHD14 family.</text>
</comment>
<dbReference type="InParanoid" id="H2XZ52"/>
<organism evidence="5 6">
    <name type="scientific">Ciona intestinalis</name>
    <name type="common">Transparent sea squirt</name>
    <name type="synonym">Ascidia intestinalis</name>
    <dbReference type="NCBI Taxonomy" id="7719"/>
    <lineage>
        <taxon>Eukaryota</taxon>
        <taxon>Metazoa</taxon>
        <taxon>Chordata</taxon>
        <taxon>Tunicata</taxon>
        <taxon>Ascidiacea</taxon>
        <taxon>Phlebobranchia</taxon>
        <taxon>Cionidae</taxon>
        <taxon>Ciona</taxon>
    </lineage>
</organism>
<evidence type="ECO:0000313" key="6">
    <source>
        <dbReference type="Proteomes" id="UP000008144"/>
    </source>
</evidence>
<dbReference type="Gene3D" id="3.40.50.1820">
    <property type="entry name" value="alpha/beta hydrolase"/>
    <property type="match status" value="1"/>
</dbReference>
<evidence type="ECO:0000259" key="4">
    <source>
        <dbReference type="Pfam" id="PF12697"/>
    </source>
</evidence>
<accession>H2XZ52</accession>
<dbReference type="OMA" id="GPWEDTH"/>
<dbReference type="GeneTree" id="ENSGT00940000161296"/>
<keyword evidence="6" id="KW-1185">Reference proteome</keyword>
<dbReference type="Proteomes" id="UP000008144">
    <property type="component" value="Chromosome 7"/>
</dbReference>
<dbReference type="Ensembl" id="ENSCINT00000032293.1">
    <property type="protein sequence ID" value="ENSCINP00000034936.1"/>
    <property type="gene ID" value="ENSCING00000021807.1"/>
</dbReference>
<dbReference type="Pfam" id="PF12697">
    <property type="entry name" value="Abhydrolase_6"/>
    <property type="match status" value="1"/>
</dbReference>
<dbReference type="InterPro" id="IPR029058">
    <property type="entry name" value="AB_hydrolase_fold"/>
</dbReference>
<sequence>LKRIGFAEKYVTVGGANVYAVFPELKGKVLLSVLLLHGAAFSSETWQRIGTLQFLLKQNYFPIAVDLPGLGKSSKTPITDRNGFLSSLIKTLGIEKPVVISPSMSGRYSIPHFILHPNELSGYVPIAPVMDSTFSDQDFKKSNVSTLIIYGENDVGTLEKNKVLSAIPNSRVVMIPKAGHPCYLDDTPLFHKTLLDFLRSLK</sequence>
<dbReference type="SUPFAM" id="SSF53474">
    <property type="entry name" value="alpha/beta-Hydrolases"/>
    <property type="match status" value="1"/>
</dbReference>
<name>H2XZ52_CIOIN</name>
<dbReference type="STRING" id="7719.ENSCINP00000034936"/>
<dbReference type="GO" id="GO:0005737">
    <property type="term" value="C:cytoplasm"/>
    <property type="evidence" value="ECO:0000318"/>
    <property type="project" value="GO_Central"/>
</dbReference>
<dbReference type="PANTHER" id="PTHR46197">
    <property type="entry name" value="PROTEIN ABHD14B-LIKE"/>
    <property type="match status" value="1"/>
</dbReference>
<dbReference type="InterPro" id="IPR000073">
    <property type="entry name" value="AB_hydrolase_1"/>
</dbReference>
<dbReference type="EMBL" id="EAAA01002494">
    <property type="status" value="NOT_ANNOTATED_CDS"/>
    <property type="molecule type" value="Genomic_DNA"/>
</dbReference>
<evidence type="ECO:0000313" key="5">
    <source>
        <dbReference type="Ensembl" id="ENSCINP00000034936.1"/>
    </source>
</evidence>
<reference evidence="5" key="3">
    <citation type="submission" date="2025-08" db="UniProtKB">
        <authorList>
            <consortium name="Ensembl"/>
        </authorList>
    </citation>
    <scope>IDENTIFICATION</scope>
</reference>